<keyword evidence="3 6" id="KW-0812">Transmembrane</keyword>
<dbReference type="PANTHER" id="PTHR30086">
    <property type="entry name" value="ARGININE EXPORTER PROTEIN ARGO"/>
    <property type="match status" value="1"/>
</dbReference>
<accession>A0A1I4ZX13</accession>
<evidence type="ECO:0000256" key="5">
    <source>
        <dbReference type="ARBA" id="ARBA00023136"/>
    </source>
</evidence>
<keyword evidence="2" id="KW-1003">Cell membrane</keyword>
<feature type="transmembrane region" description="Helical" evidence="6">
    <location>
        <begin position="80"/>
        <end position="100"/>
    </location>
</feature>
<evidence type="ECO:0000313" key="10">
    <source>
        <dbReference type="Proteomes" id="UP000270697"/>
    </source>
</evidence>
<name>A0A1I4ZX13_9PSEU</name>
<protein>
    <submittedName>
        <fullName evidence="8">Threonine/homoserine/homoserine lactone efflux protein</fullName>
    </submittedName>
</protein>
<dbReference type="Proteomes" id="UP000199398">
    <property type="component" value="Unassembled WGS sequence"/>
</dbReference>
<dbReference type="AlphaFoldDB" id="A0A1I4ZX13"/>
<dbReference type="GO" id="GO:0015171">
    <property type="term" value="F:amino acid transmembrane transporter activity"/>
    <property type="evidence" value="ECO:0007669"/>
    <property type="project" value="TreeGrafter"/>
</dbReference>
<keyword evidence="5 6" id="KW-0472">Membrane</keyword>
<evidence type="ECO:0000313" key="8">
    <source>
        <dbReference type="EMBL" id="SFN54673.1"/>
    </source>
</evidence>
<feature type="transmembrane region" description="Helical" evidence="6">
    <location>
        <begin position="192"/>
        <end position="213"/>
    </location>
</feature>
<dbReference type="EMBL" id="FOUP01000005">
    <property type="protein sequence ID" value="SFN54673.1"/>
    <property type="molecule type" value="Genomic_DNA"/>
</dbReference>
<evidence type="ECO:0000256" key="6">
    <source>
        <dbReference type="SAM" id="Phobius"/>
    </source>
</evidence>
<evidence type="ECO:0000256" key="3">
    <source>
        <dbReference type="ARBA" id="ARBA00022692"/>
    </source>
</evidence>
<evidence type="ECO:0000256" key="1">
    <source>
        <dbReference type="ARBA" id="ARBA00004651"/>
    </source>
</evidence>
<proteinExistence type="predicted"/>
<dbReference type="InterPro" id="IPR001123">
    <property type="entry name" value="LeuE-type"/>
</dbReference>
<evidence type="ECO:0000256" key="2">
    <source>
        <dbReference type="ARBA" id="ARBA00022475"/>
    </source>
</evidence>
<evidence type="ECO:0000313" key="7">
    <source>
        <dbReference type="EMBL" id="RKT83369.1"/>
    </source>
</evidence>
<comment type="subcellular location">
    <subcellularLocation>
        <location evidence="1">Cell membrane</location>
        <topology evidence="1">Multi-pass membrane protein</topology>
    </subcellularLocation>
</comment>
<reference evidence="8 9" key="1">
    <citation type="submission" date="2016-10" db="EMBL/GenBank/DDBJ databases">
        <authorList>
            <person name="de Groot N.N."/>
        </authorList>
    </citation>
    <scope>NUCLEOTIDE SEQUENCE [LARGE SCALE GENOMIC DNA]</scope>
    <source>
        <strain evidence="8 9">CPCC 201259</strain>
    </source>
</reference>
<dbReference type="Pfam" id="PF01810">
    <property type="entry name" value="LysE"/>
    <property type="match status" value="1"/>
</dbReference>
<feature type="transmembrane region" description="Helical" evidence="6">
    <location>
        <begin position="161"/>
        <end position="180"/>
    </location>
</feature>
<organism evidence="8 9">
    <name type="scientific">Saccharopolyspora antimicrobica</name>
    <dbReference type="NCBI Taxonomy" id="455193"/>
    <lineage>
        <taxon>Bacteria</taxon>
        <taxon>Bacillati</taxon>
        <taxon>Actinomycetota</taxon>
        <taxon>Actinomycetes</taxon>
        <taxon>Pseudonocardiales</taxon>
        <taxon>Pseudonocardiaceae</taxon>
        <taxon>Saccharopolyspora</taxon>
    </lineage>
</organism>
<dbReference type="Proteomes" id="UP000270697">
    <property type="component" value="Unassembled WGS sequence"/>
</dbReference>
<sequence>MGSVFAARPNESVMDQFLAVAVAHFLALLIPGVDFFLIVRTAAAHGWRSASGVCAGVASANGVFIVAAFTGLTLVGDDRILAWIELAGGAFLISMGLAFWRARISLTVDAEGVVGRAAWARGFGLGLASGLLNPKNLLFYVSLAATLSSATTGQLTLYGAWMFSIVLAWDLFVAAVMGAKRSRAILARALPWITKAAAIVVTLFGIGAVLAAVRTLVG</sequence>
<keyword evidence="10" id="KW-1185">Reference proteome</keyword>
<feature type="transmembrane region" description="Helical" evidence="6">
    <location>
        <begin position="17"/>
        <end position="39"/>
    </location>
</feature>
<feature type="transmembrane region" description="Helical" evidence="6">
    <location>
        <begin position="51"/>
        <end position="74"/>
    </location>
</feature>
<dbReference type="EMBL" id="RBXX01000002">
    <property type="protein sequence ID" value="RKT83369.1"/>
    <property type="molecule type" value="Genomic_DNA"/>
</dbReference>
<evidence type="ECO:0000313" key="9">
    <source>
        <dbReference type="Proteomes" id="UP000199398"/>
    </source>
</evidence>
<dbReference type="GO" id="GO:0005886">
    <property type="term" value="C:plasma membrane"/>
    <property type="evidence" value="ECO:0007669"/>
    <property type="project" value="UniProtKB-SubCell"/>
</dbReference>
<keyword evidence="4 6" id="KW-1133">Transmembrane helix</keyword>
<evidence type="ECO:0000256" key="4">
    <source>
        <dbReference type="ARBA" id="ARBA00022989"/>
    </source>
</evidence>
<dbReference type="STRING" id="455193.SAMN05421805_105146"/>
<gene>
    <name evidence="7" type="ORF">ATL45_1651</name>
    <name evidence="8" type="ORF">SAMN05421805_105146</name>
</gene>
<dbReference type="PANTHER" id="PTHR30086:SF17">
    <property type="entry name" value="LYSE FAMILY TRANSLOCATOR"/>
    <property type="match status" value="1"/>
</dbReference>
<reference evidence="7 10" key="2">
    <citation type="submission" date="2018-10" db="EMBL/GenBank/DDBJ databases">
        <title>Sequencing the genomes of 1000 actinobacteria strains.</title>
        <authorList>
            <person name="Klenk H.-P."/>
        </authorList>
    </citation>
    <scope>NUCLEOTIDE SEQUENCE [LARGE SCALE GENOMIC DNA]</scope>
    <source>
        <strain evidence="7 10">DSM 45119</strain>
    </source>
</reference>